<gene>
    <name evidence="3" type="ORF">GCM10023322_01580</name>
</gene>
<dbReference type="EMBL" id="BAABJQ010000001">
    <property type="protein sequence ID" value="GAA5177263.1"/>
    <property type="molecule type" value="Genomic_DNA"/>
</dbReference>
<dbReference type="SMART" id="SM00458">
    <property type="entry name" value="RICIN"/>
    <property type="match status" value="1"/>
</dbReference>
<dbReference type="Gene3D" id="2.80.10.50">
    <property type="match status" value="1"/>
</dbReference>
<comment type="caution">
    <text evidence="3">The sequence shown here is derived from an EMBL/GenBank/DDBJ whole genome shotgun (WGS) entry which is preliminary data.</text>
</comment>
<evidence type="ECO:0000256" key="1">
    <source>
        <dbReference type="SAM" id="SignalP"/>
    </source>
</evidence>
<name>A0ABP9RHG8_9ACTN</name>
<dbReference type="InterPro" id="IPR006311">
    <property type="entry name" value="TAT_signal"/>
</dbReference>
<keyword evidence="4" id="KW-1185">Reference proteome</keyword>
<dbReference type="Pfam" id="PF00652">
    <property type="entry name" value="Ricin_B_lectin"/>
    <property type="match status" value="1"/>
</dbReference>
<dbReference type="InterPro" id="IPR000772">
    <property type="entry name" value="Ricin_B_lectin"/>
</dbReference>
<dbReference type="SUPFAM" id="SSF50370">
    <property type="entry name" value="Ricin B-like lectins"/>
    <property type="match status" value="1"/>
</dbReference>
<protein>
    <recommendedName>
        <fullName evidence="2">Ricin B lectin domain-containing protein</fullName>
    </recommendedName>
</protein>
<dbReference type="PROSITE" id="PS50231">
    <property type="entry name" value="RICIN_B_LECTIN"/>
    <property type="match status" value="1"/>
</dbReference>
<evidence type="ECO:0000313" key="4">
    <source>
        <dbReference type="Proteomes" id="UP001501570"/>
    </source>
</evidence>
<dbReference type="PROSITE" id="PS51318">
    <property type="entry name" value="TAT"/>
    <property type="match status" value="1"/>
</dbReference>
<evidence type="ECO:0000259" key="2">
    <source>
        <dbReference type="SMART" id="SM00458"/>
    </source>
</evidence>
<accession>A0ABP9RHG8</accession>
<dbReference type="RefSeq" id="WP_345625083.1">
    <property type="nucleotide sequence ID" value="NZ_BAABJQ010000001.1"/>
</dbReference>
<proteinExistence type="predicted"/>
<feature type="domain" description="Ricin B lectin" evidence="2">
    <location>
        <begin position="51"/>
        <end position="180"/>
    </location>
</feature>
<organism evidence="3 4">
    <name type="scientific">Rugosimonospora acidiphila</name>
    <dbReference type="NCBI Taxonomy" id="556531"/>
    <lineage>
        <taxon>Bacteria</taxon>
        <taxon>Bacillati</taxon>
        <taxon>Actinomycetota</taxon>
        <taxon>Actinomycetes</taxon>
        <taxon>Micromonosporales</taxon>
        <taxon>Micromonosporaceae</taxon>
        <taxon>Rugosimonospora</taxon>
    </lineage>
</organism>
<evidence type="ECO:0000313" key="3">
    <source>
        <dbReference type="EMBL" id="GAA5177263.1"/>
    </source>
</evidence>
<dbReference type="Proteomes" id="UP001501570">
    <property type="component" value="Unassembled WGS sequence"/>
</dbReference>
<dbReference type="CDD" id="cd23415">
    <property type="entry name" value="beta-trefoil_Ricin_AH"/>
    <property type="match status" value="1"/>
</dbReference>
<reference evidence="4" key="1">
    <citation type="journal article" date="2019" name="Int. J. Syst. Evol. Microbiol.">
        <title>The Global Catalogue of Microorganisms (GCM) 10K type strain sequencing project: providing services to taxonomists for standard genome sequencing and annotation.</title>
        <authorList>
            <consortium name="The Broad Institute Genomics Platform"/>
            <consortium name="The Broad Institute Genome Sequencing Center for Infectious Disease"/>
            <person name="Wu L."/>
            <person name="Ma J."/>
        </authorList>
    </citation>
    <scope>NUCLEOTIDE SEQUENCE [LARGE SCALE GENOMIC DNA]</scope>
    <source>
        <strain evidence="4">JCM 18304</strain>
    </source>
</reference>
<feature type="chain" id="PRO_5047280593" description="Ricin B lectin domain-containing protein" evidence="1">
    <location>
        <begin position="31"/>
        <end position="183"/>
    </location>
</feature>
<dbReference type="InterPro" id="IPR035992">
    <property type="entry name" value="Ricin_B-like_lectins"/>
</dbReference>
<sequence>MSKRRTLKSAVTVLTAAAGVLAAAAGTANAATGAILRASDNAVTPASITLQKTTVLRDEATHRCLESDTASTTGTNRVYTTTCTGSSPQAWGWYYDTAYGAYELKDGATGMCLDSNSSGSVYALKCNNGTYQRWIMTYDYIDDTYGFRDYTTGLMLDSNASGSVYTNPNYANANQSWYETLGR</sequence>
<keyword evidence="1" id="KW-0732">Signal</keyword>
<feature type="signal peptide" evidence="1">
    <location>
        <begin position="1"/>
        <end position="30"/>
    </location>
</feature>